<dbReference type="Pfam" id="PF13511">
    <property type="entry name" value="DUF4124"/>
    <property type="match status" value="1"/>
</dbReference>
<sequence>MTKRSHIAVPLLVVLASGQAQADFYSCKDNNGHLITSDRPIPECADKSTQIYRNNGILKAEIAGALTPEQRRTAELQQQQREAAARQAEADKKEQRYLLAHYPTEQDVELERKKALDAVQAKIAAEKKNIAINTDAMNKVHTELTQLPKDQPVQINQKKNKEDDLKLTIAQSQKLILRYQTDEQSINREFDETHKRYIELITNHK</sequence>
<gene>
    <name evidence="3" type="ORF">E2I14_12705</name>
</gene>
<proteinExistence type="predicted"/>
<organism evidence="3 4">
    <name type="scientific">Sapientia aquatica</name>
    <dbReference type="NCBI Taxonomy" id="1549640"/>
    <lineage>
        <taxon>Bacteria</taxon>
        <taxon>Pseudomonadati</taxon>
        <taxon>Pseudomonadota</taxon>
        <taxon>Betaproteobacteria</taxon>
        <taxon>Burkholderiales</taxon>
        <taxon>Oxalobacteraceae</taxon>
        <taxon>Sapientia</taxon>
    </lineage>
</organism>
<dbReference type="Proteomes" id="UP000294829">
    <property type="component" value="Unassembled WGS sequence"/>
</dbReference>
<evidence type="ECO:0000313" key="4">
    <source>
        <dbReference type="Proteomes" id="UP000294829"/>
    </source>
</evidence>
<evidence type="ECO:0000256" key="1">
    <source>
        <dbReference type="SAM" id="SignalP"/>
    </source>
</evidence>
<dbReference type="EMBL" id="SMYL01000006">
    <property type="protein sequence ID" value="TDK65279.1"/>
    <property type="molecule type" value="Genomic_DNA"/>
</dbReference>
<feature type="domain" description="DUF4124" evidence="2">
    <location>
        <begin position="11"/>
        <end position="91"/>
    </location>
</feature>
<feature type="chain" id="PRO_5020611190" evidence="1">
    <location>
        <begin position="23"/>
        <end position="205"/>
    </location>
</feature>
<dbReference type="OrthoDB" id="8895482at2"/>
<dbReference type="AlphaFoldDB" id="A0A4R5W0I0"/>
<name>A0A4R5W0I0_9BURK</name>
<accession>A0A4R5W0I0</accession>
<comment type="caution">
    <text evidence="3">The sequence shown here is derived from an EMBL/GenBank/DDBJ whole genome shotgun (WGS) entry which is preliminary data.</text>
</comment>
<protein>
    <submittedName>
        <fullName evidence="3">DUF4124 domain-containing protein</fullName>
    </submittedName>
</protein>
<dbReference type="InterPro" id="IPR025392">
    <property type="entry name" value="DUF4124"/>
</dbReference>
<evidence type="ECO:0000313" key="3">
    <source>
        <dbReference type="EMBL" id="TDK65279.1"/>
    </source>
</evidence>
<keyword evidence="4" id="KW-1185">Reference proteome</keyword>
<evidence type="ECO:0000259" key="2">
    <source>
        <dbReference type="Pfam" id="PF13511"/>
    </source>
</evidence>
<keyword evidence="1" id="KW-0732">Signal</keyword>
<dbReference type="RefSeq" id="WP_133329084.1">
    <property type="nucleotide sequence ID" value="NZ_SMYL01000006.1"/>
</dbReference>
<reference evidence="3 4" key="1">
    <citation type="submission" date="2019-03" db="EMBL/GenBank/DDBJ databases">
        <title>Sapientia aquatica gen. nov., sp. nov., isolated from a crater lake.</title>
        <authorList>
            <person name="Felfoldi T."/>
            <person name="Szabo A."/>
            <person name="Toth E."/>
            <person name="Schumann P."/>
            <person name="Keki Z."/>
            <person name="Marialigeti K."/>
            <person name="Mathe I."/>
        </authorList>
    </citation>
    <scope>NUCLEOTIDE SEQUENCE [LARGE SCALE GENOMIC DNA]</scope>
    <source>
        <strain evidence="3 4">SA-152</strain>
    </source>
</reference>
<feature type="signal peptide" evidence="1">
    <location>
        <begin position="1"/>
        <end position="22"/>
    </location>
</feature>